<dbReference type="InterPro" id="IPR013320">
    <property type="entry name" value="ConA-like_dom_sf"/>
</dbReference>
<dbReference type="OrthoDB" id="9801455at2"/>
<evidence type="ECO:0000256" key="1">
    <source>
        <dbReference type="ARBA" id="ARBA00009865"/>
    </source>
</evidence>
<name>F4QTH7_9CAUL</name>
<dbReference type="EC" id="3.2.1.37" evidence="8"/>
<dbReference type="Gene3D" id="2.115.10.20">
    <property type="entry name" value="Glycosyl hydrolase domain, family 43"/>
    <property type="match status" value="1"/>
</dbReference>
<dbReference type="SUPFAM" id="SSF75005">
    <property type="entry name" value="Arabinanase/levansucrase/invertase"/>
    <property type="match status" value="1"/>
</dbReference>
<keyword evidence="3 6" id="KW-0326">Glycosidase</keyword>
<dbReference type="GO" id="GO:0005975">
    <property type="term" value="P:carbohydrate metabolic process"/>
    <property type="evidence" value="ECO:0007669"/>
    <property type="project" value="InterPro"/>
</dbReference>
<dbReference type="CDD" id="cd09000">
    <property type="entry name" value="GH43_SXA-like"/>
    <property type="match status" value="1"/>
</dbReference>
<dbReference type="InterPro" id="IPR023296">
    <property type="entry name" value="Glyco_hydro_beta-prop_sf"/>
</dbReference>
<evidence type="ECO:0000256" key="4">
    <source>
        <dbReference type="PIRSR" id="PIRSR606710-1"/>
    </source>
</evidence>
<dbReference type="InterPro" id="IPR051795">
    <property type="entry name" value="Glycosyl_Hydrlase_43"/>
</dbReference>
<evidence type="ECO:0000313" key="8">
    <source>
        <dbReference type="EMBL" id="EGF90047.1"/>
    </source>
</evidence>
<dbReference type="RefSeq" id="WP_006275247.1">
    <property type="nucleotide sequence ID" value="NZ_GL883080.1"/>
</dbReference>
<organism evidence="8 9">
    <name type="scientific">Asticcacaulis biprosthecium C19</name>
    <dbReference type="NCBI Taxonomy" id="715226"/>
    <lineage>
        <taxon>Bacteria</taxon>
        <taxon>Pseudomonadati</taxon>
        <taxon>Pseudomonadota</taxon>
        <taxon>Alphaproteobacteria</taxon>
        <taxon>Caulobacterales</taxon>
        <taxon>Caulobacteraceae</taxon>
        <taxon>Asticcacaulis</taxon>
    </lineage>
</organism>
<dbReference type="Pfam" id="PF17851">
    <property type="entry name" value="GH43_C2"/>
    <property type="match status" value="1"/>
</dbReference>
<dbReference type="HOGENOM" id="CLU_016508_2_1_5"/>
<accession>F4QTH7</accession>
<keyword evidence="9" id="KW-1185">Reference proteome</keyword>
<feature type="domain" description="Beta-xylosidase C-terminal Concanavalin A-like" evidence="7">
    <location>
        <begin position="329"/>
        <end position="523"/>
    </location>
</feature>
<feature type="site" description="Important for catalytic activity, responsible for pKa modulation of the active site Glu and correct orientation of both the proton donor and substrate" evidence="5">
    <location>
        <position position="135"/>
    </location>
</feature>
<evidence type="ECO:0000259" key="7">
    <source>
        <dbReference type="Pfam" id="PF17851"/>
    </source>
</evidence>
<feature type="active site" description="Proton donor" evidence="4">
    <location>
        <position position="194"/>
    </location>
</feature>
<dbReference type="InterPro" id="IPR006710">
    <property type="entry name" value="Glyco_hydro_43"/>
</dbReference>
<protein>
    <submittedName>
        <fullName evidence="8">Beta-xylosidase</fullName>
        <ecNumber evidence="8">3.2.1.37</ecNumber>
    </submittedName>
</protein>
<gene>
    <name evidence="8" type="ORF">ABI_44740</name>
</gene>
<dbReference type="STRING" id="715226.ABI_44740"/>
<dbReference type="eggNOG" id="COG3507">
    <property type="taxonomic scope" value="Bacteria"/>
</dbReference>
<keyword evidence="2 6" id="KW-0378">Hydrolase</keyword>
<feature type="active site" description="Proton acceptor" evidence="4">
    <location>
        <position position="13"/>
    </location>
</feature>
<dbReference type="Proteomes" id="UP000006512">
    <property type="component" value="Unassembled WGS sequence"/>
</dbReference>
<dbReference type="SUPFAM" id="SSF49899">
    <property type="entry name" value="Concanavalin A-like lectins/glucanases"/>
    <property type="match status" value="1"/>
</dbReference>
<dbReference type="PANTHER" id="PTHR42812:SF12">
    <property type="entry name" value="BETA-XYLOSIDASE-RELATED"/>
    <property type="match status" value="1"/>
</dbReference>
<dbReference type="Gene3D" id="2.60.120.200">
    <property type="match status" value="1"/>
</dbReference>
<dbReference type="PANTHER" id="PTHR42812">
    <property type="entry name" value="BETA-XYLOSIDASE"/>
    <property type="match status" value="1"/>
</dbReference>
<dbReference type="InterPro" id="IPR041542">
    <property type="entry name" value="GH43_C2"/>
</dbReference>
<evidence type="ECO:0000256" key="6">
    <source>
        <dbReference type="RuleBase" id="RU361187"/>
    </source>
</evidence>
<evidence type="ECO:0000256" key="2">
    <source>
        <dbReference type="ARBA" id="ARBA00022801"/>
    </source>
</evidence>
<evidence type="ECO:0000256" key="5">
    <source>
        <dbReference type="PIRSR" id="PIRSR606710-2"/>
    </source>
</evidence>
<reference evidence="9" key="1">
    <citation type="submission" date="2011-03" db="EMBL/GenBank/DDBJ databases">
        <title>Draft genome sequence of Brevundimonas diminuta.</title>
        <authorList>
            <person name="Brown P.J.B."/>
            <person name="Buechlein A."/>
            <person name="Hemmerich C."/>
            <person name="Brun Y.V."/>
        </authorList>
    </citation>
    <scope>NUCLEOTIDE SEQUENCE [LARGE SCALE GENOMIC DNA]</scope>
    <source>
        <strain evidence="9">C19</strain>
    </source>
</reference>
<dbReference type="Pfam" id="PF04616">
    <property type="entry name" value="Glyco_hydro_43"/>
    <property type="match status" value="1"/>
</dbReference>
<sequence>MISNPVLPGFNPDPSIIRVGSDYYIATSTFEWFPGVQIHHSTDLVNWRLVSRPLRRPSQLDLRGVPDSCGIWAPCLSHAKGRFYLTYSLVRRYGRTTEYGAQGTSLRDFHNYVVTAEAIEGDWSDPVYLNSSGFDPSLFHDADGKSYLLNLLWDHRRGHNRFAGILMQPYDTEREILTGEPKLIFEGTELGYTEGPHLYRRDGWYYLVVAEGGTGWDHAVTLARSRALYGPYEVCPYGPILTSRGRPDLALQRAGHGDLVEAEDGTWLIAYLCARPVPGTQHCVLGRETALQPVRWTQDGWIEPSDPLPQLDQAADATAADAQVYMFDGALPSDFQWLRTPYPEALFSLSARPGHLTLFGCESIGSLFEQSLVGRRQTSFCYEATTVVDFEPESFQQSAGLVCYYNSTKFHYAYISLDEVAGRHLCVMSALPDPACPEALSRLYPLPDGPVELRVVSDGRQLRFSYRTGGAWQDLEEVFDATCLSDEATLPGHPSFTGTFVGMACQDTSGRACPAHFAGFAYTNRGRRRKRRACHDVAASRDGLLTILSARS</sequence>
<dbReference type="GO" id="GO:0009044">
    <property type="term" value="F:xylan 1,4-beta-xylosidase activity"/>
    <property type="evidence" value="ECO:0007669"/>
    <property type="project" value="UniProtKB-EC"/>
</dbReference>
<dbReference type="EMBL" id="GL883080">
    <property type="protein sequence ID" value="EGF90047.1"/>
    <property type="molecule type" value="Genomic_DNA"/>
</dbReference>
<proteinExistence type="inferred from homology"/>
<comment type="similarity">
    <text evidence="1 6">Belongs to the glycosyl hydrolase 43 family.</text>
</comment>
<dbReference type="AlphaFoldDB" id="F4QTH7"/>
<evidence type="ECO:0000256" key="3">
    <source>
        <dbReference type="ARBA" id="ARBA00023295"/>
    </source>
</evidence>
<evidence type="ECO:0000313" key="9">
    <source>
        <dbReference type="Proteomes" id="UP000006512"/>
    </source>
</evidence>